<keyword evidence="2" id="KW-0812">Transmembrane</keyword>
<sequence length="213" mass="23302">MHPLMAEKVRVLGLISLSFMLAAGFICILIAASRSGDWTMMIVALLSISIPFPGRIGYILMKEDLKKEEEEEEAEDEDQEEEYISSGNDRCASITSSTKTVMIPGLGTLCLLFTPLDNISERNWEIWLGAQILSLALIILSLVVPLFWFLVSTSIGGDAALLSSLGAVLMMGSILLYSHMYHKNEDDLALFLNNDSEDEFSNVGGGTCEISGL</sequence>
<proteinExistence type="predicted"/>
<evidence type="ECO:0000256" key="2">
    <source>
        <dbReference type="SAM" id="Phobius"/>
    </source>
</evidence>
<dbReference type="VEuPathDB" id="MicrosporidiaDB:DI09_12p380"/>
<name>A0A098VVF5_9MICR</name>
<reference evidence="3 4" key="1">
    <citation type="submission" date="2014-04" db="EMBL/GenBank/DDBJ databases">
        <title>A new species of microsporidia sheds light on the evolution of extreme parasitism.</title>
        <authorList>
            <person name="Haag K.L."/>
            <person name="James T.Y."/>
            <person name="Larsson R."/>
            <person name="Schaer T.M."/>
            <person name="Refardt D."/>
            <person name="Pombert J.-F."/>
            <person name="Ebert D."/>
        </authorList>
    </citation>
    <scope>NUCLEOTIDE SEQUENCE [LARGE SCALE GENOMIC DNA]</scope>
    <source>
        <strain evidence="3 4">UGP3</strain>
        <tissue evidence="3">Spores</tissue>
    </source>
</reference>
<dbReference type="AlphaFoldDB" id="A0A098VVF5"/>
<dbReference type="RefSeq" id="XP_013239297.1">
    <property type="nucleotide sequence ID" value="XM_013383843.1"/>
</dbReference>
<feature type="transmembrane region" description="Helical" evidence="2">
    <location>
        <begin position="126"/>
        <end position="148"/>
    </location>
</feature>
<dbReference type="EMBL" id="JMKJ01000033">
    <property type="protein sequence ID" value="KGG52870.1"/>
    <property type="molecule type" value="Genomic_DNA"/>
</dbReference>
<feature type="compositionally biased region" description="Acidic residues" evidence="1">
    <location>
        <begin position="69"/>
        <end position="83"/>
    </location>
</feature>
<gene>
    <name evidence="3" type="ORF">DI09_12p380</name>
</gene>
<keyword evidence="4" id="KW-1185">Reference proteome</keyword>
<comment type="caution">
    <text evidence="3">The sequence shown here is derived from an EMBL/GenBank/DDBJ whole genome shotgun (WGS) entry which is preliminary data.</text>
</comment>
<organism evidence="3 4">
    <name type="scientific">Mitosporidium daphniae</name>
    <dbReference type="NCBI Taxonomy" id="1485682"/>
    <lineage>
        <taxon>Eukaryota</taxon>
        <taxon>Fungi</taxon>
        <taxon>Fungi incertae sedis</taxon>
        <taxon>Microsporidia</taxon>
        <taxon>Mitosporidium</taxon>
    </lineage>
</organism>
<dbReference type="Proteomes" id="UP000029725">
    <property type="component" value="Unassembled WGS sequence"/>
</dbReference>
<evidence type="ECO:0000313" key="3">
    <source>
        <dbReference type="EMBL" id="KGG52870.1"/>
    </source>
</evidence>
<feature type="transmembrane region" description="Helical" evidence="2">
    <location>
        <begin position="12"/>
        <end position="32"/>
    </location>
</feature>
<feature type="region of interest" description="Disordered" evidence="1">
    <location>
        <begin position="69"/>
        <end position="90"/>
    </location>
</feature>
<dbReference type="GeneID" id="25258268"/>
<keyword evidence="2" id="KW-1133">Transmembrane helix</keyword>
<keyword evidence="2" id="KW-0472">Membrane</keyword>
<protein>
    <submittedName>
        <fullName evidence="3">Uncharacterized protein</fullName>
    </submittedName>
</protein>
<evidence type="ECO:0000256" key="1">
    <source>
        <dbReference type="SAM" id="MobiDB-lite"/>
    </source>
</evidence>
<feature type="transmembrane region" description="Helical" evidence="2">
    <location>
        <begin position="160"/>
        <end position="178"/>
    </location>
</feature>
<dbReference type="OrthoDB" id="14246at2759"/>
<accession>A0A098VVF5</accession>
<evidence type="ECO:0000313" key="4">
    <source>
        <dbReference type="Proteomes" id="UP000029725"/>
    </source>
</evidence>
<dbReference type="HOGENOM" id="CLU_1294685_0_0_1"/>
<feature type="transmembrane region" description="Helical" evidence="2">
    <location>
        <begin position="38"/>
        <end position="58"/>
    </location>
</feature>